<accession>X1SM32</accession>
<gene>
    <name evidence="1" type="ORF">S06H3_65446</name>
</gene>
<reference evidence="1" key="1">
    <citation type="journal article" date="2014" name="Front. Microbiol.">
        <title>High frequency of phylogenetically diverse reductive dehalogenase-homologous genes in deep subseafloor sedimentary metagenomes.</title>
        <authorList>
            <person name="Kawai M."/>
            <person name="Futagami T."/>
            <person name="Toyoda A."/>
            <person name="Takaki Y."/>
            <person name="Nishi S."/>
            <person name="Hori S."/>
            <person name="Arai W."/>
            <person name="Tsubouchi T."/>
            <person name="Morono Y."/>
            <person name="Uchiyama I."/>
            <person name="Ito T."/>
            <person name="Fujiyama A."/>
            <person name="Inagaki F."/>
            <person name="Takami H."/>
        </authorList>
    </citation>
    <scope>NUCLEOTIDE SEQUENCE</scope>
    <source>
        <strain evidence="1">Expedition CK06-06</strain>
    </source>
</reference>
<dbReference type="EMBL" id="BARV01044071">
    <property type="protein sequence ID" value="GAI68864.1"/>
    <property type="molecule type" value="Genomic_DNA"/>
</dbReference>
<protein>
    <submittedName>
        <fullName evidence="1">Uncharacterized protein</fullName>
    </submittedName>
</protein>
<evidence type="ECO:0000313" key="1">
    <source>
        <dbReference type="EMBL" id="GAI68864.1"/>
    </source>
</evidence>
<proteinExistence type="predicted"/>
<feature type="non-terminal residue" evidence="1">
    <location>
        <position position="1"/>
    </location>
</feature>
<organism evidence="1">
    <name type="scientific">marine sediment metagenome</name>
    <dbReference type="NCBI Taxonomy" id="412755"/>
    <lineage>
        <taxon>unclassified sequences</taxon>
        <taxon>metagenomes</taxon>
        <taxon>ecological metagenomes</taxon>
    </lineage>
</organism>
<name>X1SM32_9ZZZZ</name>
<dbReference type="AlphaFoldDB" id="X1SM32"/>
<comment type="caution">
    <text evidence="1">The sequence shown here is derived from an EMBL/GenBank/DDBJ whole genome shotgun (WGS) entry which is preliminary data.</text>
</comment>
<sequence length="81" mass="9719">NYKKRHRSKLRKGENLLRLSISIFILYFISKALLETDWPGWIVGEDTWELSIPISEDRLRNLINKDAHWIVWDGKVIEIRD</sequence>